<dbReference type="InterPro" id="IPR011990">
    <property type="entry name" value="TPR-like_helical_dom_sf"/>
</dbReference>
<dbReference type="EMBL" id="JABBFZ010000006">
    <property type="protein sequence ID" value="NML31738.1"/>
    <property type="molecule type" value="Genomic_DNA"/>
</dbReference>
<comment type="caution">
    <text evidence="1">The sequence shown here is derived from an EMBL/GenBank/DDBJ whole genome shotgun (WGS) entry which is preliminary data.</text>
</comment>
<evidence type="ECO:0008006" key="3">
    <source>
        <dbReference type="Google" id="ProtNLM"/>
    </source>
</evidence>
<gene>
    <name evidence="1" type="ORF">HHL14_12935</name>
</gene>
<dbReference type="Gene3D" id="1.25.40.10">
    <property type="entry name" value="Tetratricopeptide repeat domain"/>
    <property type="match status" value="1"/>
</dbReference>
<dbReference type="Proteomes" id="UP000583127">
    <property type="component" value="Unassembled WGS sequence"/>
</dbReference>
<proteinExistence type="predicted"/>
<name>A0A7X9X5B7_9BURK</name>
<protein>
    <recommendedName>
        <fullName evidence="3">Sel1 repeat family protein</fullName>
    </recommendedName>
</protein>
<sequence length="196" mass="22152">MTAMHVANVADQHAAGKRAEKLWDQQLAEMREMQARGDPMGDYLYALGNAQGWITDTSDPLKIRDLLAKAAQEGSSDAKIVLGIYYFRGVVPSSFVGMRVVWLPDNLVDHQRGLQLIREGMRVRCTYAEPVVSGYSNRSYLRYVSAADEIWPSFRDGQYRRDAAGNYVTILEKNPRLEKEWHDLDTQCHASGAARE</sequence>
<dbReference type="RefSeq" id="WP_169498005.1">
    <property type="nucleotide sequence ID" value="NZ_JABBFZ010000006.1"/>
</dbReference>
<evidence type="ECO:0000313" key="2">
    <source>
        <dbReference type="Proteomes" id="UP000583127"/>
    </source>
</evidence>
<dbReference type="AlphaFoldDB" id="A0A7X9X5B7"/>
<organism evidence="1 2">
    <name type="scientific">Paraburkholderia antibiotica</name>
    <dbReference type="NCBI Taxonomy" id="2728839"/>
    <lineage>
        <taxon>Bacteria</taxon>
        <taxon>Pseudomonadati</taxon>
        <taxon>Pseudomonadota</taxon>
        <taxon>Betaproteobacteria</taxon>
        <taxon>Burkholderiales</taxon>
        <taxon>Burkholderiaceae</taxon>
        <taxon>Paraburkholderia</taxon>
    </lineage>
</organism>
<evidence type="ECO:0000313" key="1">
    <source>
        <dbReference type="EMBL" id="NML31738.1"/>
    </source>
</evidence>
<keyword evidence="2" id="KW-1185">Reference proteome</keyword>
<accession>A0A7X9X5B7</accession>
<reference evidence="1 2" key="1">
    <citation type="submission" date="2020-04" db="EMBL/GenBank/DDBJ databases">
        <title>Paraburkholderia sp. G-4-1-8 isolated from soil.</title>
        <authorList>
            <person name="Dahal R.H."/>
        </authorList>
    </citation>
    <scope>NUCLEOTIDE SEQUENCE [LARGE SCALE GENOMIC DNA]</scope>
    <source>
        <strain evidence="1 2">G-4-1-8</strain>
    </source>
</reference>